<dbReference type="Proteomes" id="UP000327000">
    <property type="component" value="Unassembled WGS sequence"/>
</dbReference>
<keyword evidence="3" id="KW-1185">Reference proteome</keyword>
<accession>A0A5N5WAF9</accession>
<evidence type="ECO:0000256" key="1">
    <source>
        <dbReference type="SAM" id="MobiDB-lite"/>
    </source>
</evidence>
<reference evidence="2 3" key="1">
    <citation type="journal article" date="2019" name="Microb. Cell Fact.">
        <title>Exploring novel herbicidin analogues by transcriptional regulator overexpression and MS/MS molecular networking.</title>
        <authorList>
            <person name="Shi Y."/>
            <person name="Gu R."/>
            <person name="Li Y."/>
            <person name="Wang X."/>
            <person name="Ren W."/>
            <person name="Li X."/>
            <person name="Wang L."/>
            <person name="Xie Y."/>
            <person name="Hong B."/>
        </authorList>
    </citation>
    <scope>NUCLEOTIDE SEQUENCE [LARGE SCALE GENOMIC DNA]</scope>
    <source>
        <strain evidence="2 3">US-43</strain>
    </source>
</reference>
<sequence>MATGTRSRRTGFFRLIGDVMDDVKDFTDDFLDRAGDLEHDLRKAVSNAVRPEEDTDTGATAAVPVGRTAAGRPGAGTSGRAAE</sequence>
<dbReference type="EMBL" id="VOKX01000024">
    <property type="protein sequence ID" value="KAB7846079.1"/>
    <property type="molecule type" value="Genomic_DNA"/>
</dbReference>
<dbReference type="RefSeq" id="WP_004954480.1">
    <property type="nucleotide sequence ID" value="NZ_VOKX01000024.1"/>
</dbReference>
<protein>
    <submittedName>
        <fullName evidence="2">Uncharacterized protein</fullName>
    </submittedName>
</protein>
<comment type="caution">
    <text evidence="2">The sequence shown here is derived from an EMBL/GenBank/DDBJ whole genome shotgun (WGS) entry which is preliminary data.</text>
</comment>
<evidence type="ECO:0000313" key="3">
    <source>
        <dbReference type="Proteomes" id="UP000327000"/>
    </source>
</evidence>
<evidence type="ECO:0000313" key="2">
    <source>
        <dbReference type="EMBL" id="KAB7846079.1"/>
    </source>
</evidence>
<organism evidence="2 3">
    <name type="scientific">Streptomyces mobaraensis</name>
    <name type="common">Streptoverticillium mobaraense</name>
    <dbReference type="NCBI Taxonomy" id="35621"/>
    <lineage>
        <taxon>Bacteria</taxon>
        <taxon>Bacillati</taxon>
        <taxon>Actinomycetota</taxon>
        <taxon>Actinomycetes</taxon>
        <taxon>Kitasatosporales</taxon>
        <taxon>Streptomycetaceae</taxon>
        <taxon>Streptomyces</taxon>
    </lineage>
</organism>
<proteinExistence type="predicted"/>
<gene>
    <name evidence="2" type="ORF">FRZ00_13090</name>
</gene>
<feature type="region of interest" description="Disordered" evidence="1">
    <location>
        <begin position="47"/>
        <end position="83"/>
    </location>
</feature>
<dbReference type="AlphaFoldDB" id="A0A5N5WAF9"/>
<name>A0A5N5WAF9_STRMB</name>